<organism evidence="1 2">
    <name type="scientific">Ustilago trichophora</name>
    <dbReference type="NCBI Taxonomy" id="86804"/>
    <lineage>
        <taxon>Eukaryota</taxon>
        <taxon>Fungi</taxon>
        <taxon>Dikarya</taxon>
        <taxon>Basidiomycota</taxon>
        <taxon>Ustilaginomycotina</taxon>
        <taxon>Ustilaginomycetes</taxon>
        <taxon>Ustilaginales</taxon>
        <taxon>Ustilaginaceae</taxon>
        <taxon>Ustilago</taxon>
    </lineage>
</organism>
<keyword evidence="2" id="KW-1185">Reference proteome</keyword>
<dbReference type="AlphaFoldDB" id="A0A5C3E7G3"/>
<evidence type="ECO:0000313" key="2">
    <source>
        <dbReference type="Proteomes" id="UP000324022"/>
    </source>
</evidence>
<dbReference type="Proteomes" id="UP000324022">
    <property type="component" value="Unassembled WGS sequence"/>
</dbReference>
<accession>A0A5C3E7G3</accession>
<protein>
    <submittedName>
        <fullName evidence="1">Uncharacterized protein</fullName>
    </submittedName>
</protein>
<sequence>MDKQGELGQAKRFYNDAGIALRYDPHGNMSVCHVAVLAKFWELAHSMCVSNEHNDERVAETRRFAQSMGIICARWVGAHLHHQVLALTPRGTTTATNTTTNNNYNTAVKMKLVIQSPYRRISKT</sequence>
<gene>
    <name evidence="1" type="ORF">UTRI_03997</name>
</gene>
<name>A0A5C3E7G3_9BASI</name>
<proteinExistence type="predicted"/>
<reference evidence="1 2" key="1">
    <citation type="submission" date="2018-03" db="EMBL/GenBank/DDBJ databases">
        <authorList>
            <person name="Guldener U."/>
        </authorList>
    </citation>
    <scope>NUCLEOTIDE SEQUENCE [LARGE SCALE GENOMIC DNA]</scope>
    <source>
        <strain evidence="1 2">NBRC100155</strain>
    </source>
</reference>
<dbReference type="EMBL" id="OOIN01000014">
    <property type="protein sequence ID" value="SPO26408.1"/>
    <property type="molecule type" value="Genomic_DNA"/>
</dbReference>
<evidence type="ECO:0000313" key="1">
    <source>
        <dbReference type="EMBL" id="SPO26408.1"/>
    </source>
</evidence>